<organism evidence="9 10">
    <name type="scientific">Pacificimonas flava</name>
    <dbReference type="NCBI Taxonomy" id="1234595"/>
    <lineage>
        <taxon>Bacteria</taxon>
        <taxon>Pseudomonadati</taxon>
        <taxon>Pseudomonadota</taxon>
        <taxon>Alphaproteobacteria</taxon>
        <taxon>Sphingomonadales</taxon>
        <taxon>Sphingosinicellaceae</taxon>
        <taxon>Pacificimonas</taxon>
    </lineage>
</organism>
<evidence type="ECO:0000256" key="5">
    <source>
        <dbReference type="ARBA" id="ARBA00023204"/>
    </source>
</evidence>
<dbReference type="SUPFAM" id="SSF50249">
    <property type="entry name" value="Nucleic acid-binding proteins"/>
    <property type="match status" value="1"/>
</dbReference>
<gene>
    <name evidence="7" type="primary">recO</name>
    <name evidence="9" type="ORF">C725_0429</name>
</gene>
<keyword evidence="5 7" id="KW-0234">DNA repair</keyword>
<evidence type="ECO:0000256" key="2">
    <source>
        <dbReference type="ARBA" id="ARBA00021310"/>
    </source>
</evidence>
<evidence type="ECO:0000256" key="3">
    <source>
        <dbReference type="ARBA" id="ARBA00022763"/>
    </source>
</evidence>
<feature type="domain" description="DNA replication/recombination mediator RecO N-terminal" evidence="8">
    <location>
        <begin position="1"/>
        <end position="75"/>
    </location>
</feature>
<evidence type="ECO:0000256" key="6">
    <source>
        <dbReference type="ARBA" id="ARBA00033409"/>
    </source>
</evidence>
<evidence type="ECO:0000313" key="9">
    <source>
        <dbReference type="EMBL" id="EMD84499.1"/>
    </source>
</evidence>
<comment type="similarity">
    <text evidence="1 7">Belongs to the RecO family.</text>
</comment>
<dbReference type="Pfam" id="PF02565">
    <property type="entry name" value="RecO_C"/>
    <property type="match status" value="1"/>
</dbReference>
<proteinExistence type="inferred from homology"/>
<evidence type="ECO:0000256" key="7">
    <source>
        <dbReference type="HAMAP-Rule" id="MF_00201"/>
    </source>
</evidence>
<accession>M2TDB4</accession>
<dbReference type="GO" id="GO:0006310">
    <property type="term" value="P:DNA recombination"/>
    <property type="evidence" value="ECO:0007669"/>
    <property type="project" value="UniProtKB-UniRule"/>
</dbReference>
<dbReference type="InterPro" id="IPR012340">
    <property type="entry name" value="NA-bd_OB-fold"/>
</dbReference>
<dbReference type="RefSeq" id="WP_008599870.1">
    <property type="nucleotide sequence ID" value="NZ_AMRV01000001.1"/>
</dbReference>
<keyword evidence="10" id="KW-1185">Reference proteome</keyword>
<dbReference type="GO" id="GO:0006302">
    <property type="term" value="P:double-strand break repair"/>
    <property type="evidence" value="ECO:0007669"/>
    <property type="project" value="TreeGrafter"/>
</dbReference>
<dbReference type="InterPro" id="IPR003717">
    <property type="entry name" value="RecO"/>
</dbReference>
<reference evidence="9 10" key="1">
    <citation type="journal article" date="2013" name="Genome Announc.">
        <title>Draft Genome Sequence of Strain JLT2015T, Belonging to the Family Sphingomonadaceae of the Alphaproteobacteria.</title>
        <authorList>
            <person name="Tang K."/>
            <person name="Liu K."/>
            <person name="Li S."/>
            <person name="Jiao N."/>
        </authorList>
    </citation>
    <scope>NUCLEOTIDE SEQUENCE [LARGE SCALE GENOMIC DNA]</scope>
    <source>
        <strain evidence="9 10">JLT2015</strain>
    </source>
</reference>
<dbReference type="Gene3D" id="2.40.50.140">
    <property type="entry name" value="Nucleic acid-binding proteins"/>
    <property type="match status" value="1"/>
</dbReference>
<evidence type="ECO:0000259" key="8">
    <source>
        <dbReference type="Pfam" id="PF11967"/>
    </source>
</evidence>
<dbReference type="HAMAP" id="MF_00201">
    <property type="entry name" value="RecO"/>
    <property type="match status" value="1"/>
</dbReference>
<evidence type="ECO:0000256" key="1">
    <source>
        <dbReference type="ARBA" id="ARBA00007452"/>
    </source>
</evidence>
<comment type="caution">
    <text evidence="9">The sequence shown here is derived from an EMBL/GenBank/DDBJ whole genome shotgun (WGS) entry which is preliminary data.</text>
</comment>
<dbReference type="Pfam" id="PF11967">
    <property type="entry name" value="RecO_N"/>
    <property type="match status" value="1"/>
</dbReference>
<evidence type="ECO:0000313" key="10">
    <source>
        <dbReference type="Proteomes" id="UP000011717"/>
    </source>
</evidence>
<evidence type="ECO:0000256" key="4">
    <source>
        <dbReference type="ARBA" id="ARBA00023172"/>
    </source>
</evidence>
<dbReference type="Gene3D" id="1.20.1440.120">
    <property type="entry name" value="Recombination protein O, C-terminal domain"/>
    <property type="match status" value="1"/>
</dbReference>
<dbReference type="PATRIC" id="fig|1234595.3.peg.428"/>
<dbReference type="NCBIfam" id="TIGR00613">
    <property type="entry name" value="reco"/>
    <property type="match status" value="1"/>
</dbReference>
<keyword evidence="3 7" id="KW-0227">DNA damage</keyword>
<comment type="function">
    <text evidence="7">Involved in DNA repair and RecF pathway recombination.</text>
</comment>
<dbReference type="InterPro" id="IPR037278">
    <property type="entry name" value="ARFGAP/RecO"/>
</dbReference>
<dbReference type="GO" id="GO:0043590">
    <property type="term" value="C:bacterial nucleoid"/>
    <property type="evidence" value="ECO:0007669"/>
    <property type="project" value="TreeGrafter"/>
</dbReference>
<dbReference type="PANTHER" id="PTHR33991">
    <property type="entry name" value="DNA REPAIR PROTEIN RECO"/>
    <property type="match status" value="1"/>
</dbReference>
<dbReference type="AlphaFoldDB" id="M2TDB4"/>
<dbReference type="Proteomes" id="UP000011717">
    <property type="component" value="Unassembled WGS sequence"/>
</dbReference>
<name>M2TDB4_9SPHN</name>
<dbReference type="InterPro" id="IPR042242">
    <property type="entry name" value="RecO_C"/>
</dbReference>
<dbReference type="EMBL" id="AMRV01000001">
    <property type="protein sequence ID" value="EMD84499.1"/>
    <property type="molecule type" value="Genomic_DNA"/>
</dbReference>
<sequence>MHFADTGLLLSARAHGEHGAVVRILTREHGVVPAYVHGGRSRRSRAVLAPGNLLHGQFDARREGALAQVRLELLRSRAGIAIDPFPLACLNWMTAVLAAILPESDPHPALYDRAAAFTELLDAGGAALVTARRLADLEFALLSELGFRLDLSACAATGAQDDLVYVSPKSGRAVSRAGAAGYETRLFPLPAYLTDPAITVKGDDVKAALALSRRFLLRDLAPDFRREDLARLRDQIDARLLRLL</sequence>
<keyword evidence="4 7" id="KW-0233">DNA recombination</keyword>
<dbReference type="PANTHER" id="PTHR33991:SF1">
    <property type="entry name" value="DNA REPAIR PROTEIN RECO"/>
    <property type="match status" value="1"/>
</dbReference>
<dbReference type="OrthoDB" id="9804792at2"/>
<dbReference type="InterPro" id="IPR022572">
    <property type="entry name" value="DNA_rep/recomb_RecO_N"/>
</dbReference>
<protein>
    <recommendedName>
        <fullName evidence="2 7">DNA repair protein RecO</fullName>
    </recommendedName>
    <alternativeName>
        <fullName evidence="6 7">Recombination protein O</fullName>
    </alternativeName>
</protein>
<dbReference type="SUPFAM" id="SSF57863">
    <property type="entry name" value="ArfGap/RecO-like zinc finger"/>
    <property type="match status" value="1"/>
</dbReference>